<evidence type="ECO:0000256" key="2">
    <source>
        <dbReference type="ARBA" id="ARBA00006679"/>
    </source>
</evidence>
<dbReference type="Proteomes" id="UP001595632">
    <property type="component" value="Unassembled WGS sequence"/>
</dbReference>
<protein>
    <submittedName>
        <fullName evidence="8">DoxX family protein</fullName>
    </submittedName>
</protein>
<proteinExistence type="inferred from homology"/>
<dbReference type="Pfam" id="PF07681">
    <property type="entry name" value="DoxX"/>
    <property type="match status" value="1"/>
</dbReference>
<dbReference type="EMBL" id="JBHRTB010000010">
    <property type="protein sequence ID" value="MFC3143792.1"/>
    <property type="molecule type" value="Genomic_DNA"/>
</dbReference>
<sequence>MNTLNAQAPRVLAILRIVTGLLFLQHGTQKILGFPASEYGQPPIASLMGIGGILELVGGILIILGLFTRPVAFILSGMMAYAYWFMHAPSNFLPILNGGELAIMYCFAFLYFVFAGPGAWSLDSKMKSGSAVTA</sequence>
<evidence type="ECO:0000256" key="1">
    <source>
        <dbReference type="ARBA" id="ARBA00004651"/>
    </source>
</evidence>
<feature type="transmembrane region" description="Helical" evidence="7">
    <location>
        <begin position="71"/>
        <end position="90"/>
    </location>
</feature>
<organism evidence="8 9">
    <name type="scientific">Psychromarinibacter halotolerans</name>
    <dbReference type="NCBI Taxonomy" id="1775175"/>
    <lineage>
        <taxon>Bacteria</taxon>
        <taxon>Pseudomonadati</taxon>
        <taxon>Pseudomonadota</taxon>
        <taxon>Alphaproteobacteria</taxon>
        <taxon>Rhodobacterales</taxon>
        <taxon>Paracoccaceae</taxon>
        <taxon>Psychromarinibacter</taxon>
    </lineage>
</organism>
<evidence type="ECO:0000256" key="3">
    <source>
        <dbReference type="ARBA" id="ARBA00022475"/>
    </source>
</evidence>
<accession>A0ABV7GR17</accession>
<keyword evidence="6 7" id="KW-0472">Membrane</keyword>
<dbReference type="PANTHER" id="PTHR33452">
    <property type="entry name" value="OXIDOREDUCTASE CATD-RELATED"/>
    <property type="match status" value="1"/>
</dbReference>
<evidence type="ECO:0000313" key="9">
    <source>
        <dbReference type="Proteomes" id="UP001595632"/>
    </source>
</evidence>
<keyword evidence="4 7" id="KW-0812">Transmembrane</keyword>
<comment type="subcellular location">
    <subcellularLocation>
        <location evidence="1">Cell membrane</location>
        <topology evidence="1">Multi-pass membrane protein</topology>
    </subcellularLocation>
</comment>
<reference evidence="9" key="1">
    <citation type="journal article" date="2019" name="Int. J. Syst. Evol. Microbiol.">
        <title>The Global Catalogue of Microorganisms (GCM) 10K type strain sequencing project: providing services to taxonomists for standard genome sequencing and annotation.</title>
        <authorList>
            <consortium name="The Broad Institute Genomics Platform"/>
            <consortium name="The Broad Institute Genome Sequencing Center for Infectious Disease"/>
            <person name="Wu L."/>
            <person name="Ma J."/>
        </authorList>
    </citation>
    <scope>NUCLEOTIDE SEQUENCE [LARGE SCALE GENOMIC DNA]</scope>
    <source>
        <strain evidence="9">KCTC 52366</strain>
    </source>
</reference>
<comment type="caution">
    <text evidence="8">The sequence shown here is derived from an EMBL/GenBank/DDBJ whole genome shotgun (WGS) entry which is preliminary data.</text>
</comment>
<evidence type="ECO:0000256" key="7">
    <source>
        <dbReference type="SAM" id="Phobius"/>
    </source>
</evidence>
<dbReference type="InterPro" id="IPR032808">
    <property type="entry name" value="DoxX"/>
</dbReference>
<evidence type="ECO:0000256" key="5">
    <source>
        <dbReference type="ARBA" id="ARBA00022989"/>
    </source>
</evidence>
<name>A0ABV7GR17_9RHOB</name>
<dbReference type="RefSeq" id="WP_275631066.1">
    <property type="nucleotide sequence ID" value="NZ_JARGYD010000001.1"/>
</dbReference>
<keyword evidence="3" id="KW-1003">Cell membrane</keyword>
<keyword evidence="9" id="KW-1185">Reference proteome</keyword>
<evidence type="ECO:0000256" key="6">
    <source>
        <dbReference type="ARBA" id="ARBA00023136"/>
    </source>
</evidence>
<dbReference type="InterPro" id="IPR051907">
    <property type="entry name" value="DoxX-like_oxidoreductase"/>
</dbReference>
<gene>
    <name evidence="8" type="ORF">ACFOGP_13810</name>
</gene>
<comment type="similarity">
    <text evidence="2">Belongs to the DoxX family.</text>
</comment>
<dbReference type="PANTHER" id="PTHR33452:SF4">
    <property type="entry name" value="BLL4328 PROTEIN"/>
    <property type="match status" value="1"/>
</dbReference>
<feature type="transmembrane region" description="Helical" evidence="7">
    <location>
        <begin position="43"/>
        <end position="64"/>
    </location>
</feature>
<keyword evidence="5 7" id="KW-1133">Transmembrane helix</keyword>
<evidence type="ECO:0000313" key="8">
    <source>
        <dbReference type="EMBL" id="MFC3143792.1"/>
    </source>
</evidence>
<feature type="transmembrane region" description="Helical" evidence="7">
    <location>
        <begin position="102"/>
        <end position="122"/>
    </location>
</feature>
<evidence type="ECO:0000256" key="4">
    <source>
        <dbReference type="ARBA" id="ARBA00022692"/>
    </source>
</evidence>